<dbReference type="EMBL" id="CM045868">
    <property type="protein sequence ID" value="KAI7956652.1"/>
    <property type="molecule type" value="Genomic_DNA"/>
</dbReference>
<evidence type="ECO:0000313" key="1">
    <source>
        <dbReference type="EMBL" id="KAI7956652.1"/>
    </source>
</evidence>
<reference evidence="2" key="2">
    <citation type="journal article" date="2018" name="Mol. Plant Microbe Interact.">
        <title>Genome sequence resources for the wheat stripe rust pathogen (Puccinia striiformis f. sp. tritici) and the barley stripe rust pathogen (Puccinia striiformis f. sp. hordei).</title>
        <authorList>
            <person name="Xia C."/>
            <person name="Wang M."/>
            <person name="Yin C."/>
            <person name="Cornejo O.E."/>
            <person name="Hulbert S.H."/>
            <person name="Chen X."/>
        </authorList>
    </citation>
    <scope>NUCLEOTIDE SEQUENCE [LARGE SCALE GENOMIC DNA]</scope>
    <source>
        <strain evidence="2">93-210</strain>
    </source>
</reference>
<accession>A0ACC0EQF7</accession>
<comment type="caution">
    <text evidence="1">The sequence shown here is derived from an EMBL/GenBank/DDBJ whole genome shotgun (WGS) entry which is preliminary data.</text>
</comment>
<reference evidence="1 2" key="3">
    <citation type="journal article" date="2022" name="Microbiol. Spectr.">
        <title>Folding features and dynamics of 3D genome architecture in plant fungal pathogens.</title>
        <authorList>
            <person name="Xia C."/>
        </authorList>
    </citation>
    <scope>NUCLEOTIDE SEQUENCE [LARGE SCALE GENOMIC DNA]</scope>
    <source>
        <strain evidence="1 2">93-210</strain>
    </source>
</reference>
<dbReference type="Proteomes" id="UP001060170">
    <property type="component" value="Chromosome 4"/>
</dbReference>
<reference evidence="2" key="1">
    <citation type="journal article" date="2018" name="BMC Genomics">
        <title>Genomic insights into host adaptation between the wheat stripe rust pathogen (Puccinia striiformis f. sp. tritici) and the barley stripe rust pathogen (Puccinia striiformis f. sp. hordei).</title>
        <authorList>
            <person name="Xia C."/>
            <person name="Wang M."/>
            <person name="Yin C."/>
            <person name="Cornejo O.E."/>
            <person name="Hulbert S.H."/>
            <person name="Chen X."/>
        </authorList>
    </citation>
    <scope>NUCLEOTIDE SEQUENCE [LARGE SCALE GENOMIC DNA]</scope>
    <source>
        <strain evidence="2">93-210</strain>
    </source>
</reference>
<proteinExistence type="predicted"/>
<evidence type="ECO:0000313" key="2">
    <source>
        <dbReference type="Proteomes" id="UP001060170"/>
    </source>
</evidence>
<sequence length="436" mass="48130">MSTMSLTASTECLMTGDALRPAHNAQQNGISLKVASTWSNVPPGPPNPILAVGDAFRACTSPLKMNLGVGAYRDEEGKPFVLPSVRKAEAAVVAAKYDKEYLGTTGLPEFTKAAALLAYGLDSVPLQEGRIATCQTISGTGAIKLGGDFLQKFYPHHKVIYVPTPTWGCHIPMFQESGFEVKQYRYYDKETVALDFTGMLDDIRNAPHHSIILLHPCAHNPTGVDPTSEQWQHITDIIKEKSHLTFFDMAYQGFASGDVDRDAGAPRYFVSQGLDILLAQSFSKNMGLYGERAGLFSVVCSSSKEKIKIESQLELMVRHTYLNPPVHGARIASTILNDPELYKQWLSEVKLMADRIIGMRTALYDNLVNELGSQRNWGHIKSQVGMFCYTGISPEQVEQITQKHYVFMTKDGRISMAGVTSQNVKHLAQALHDVTQ</sequence>
<organism evidence="1 2">
    <name type="scientific">Puccinia striiformis f. sp. tritici</name>
    <dbReference type="NCBI Taxonomy" id="168172"/>
    <lineage>
        <taxon>Eukaryota</taxon>
        <taxon>Fungi</taxon>
        <taxon>Dikarya</taxon>
        <taxon>Basidiomycota</taxon>
        <taxon>Pucciniomycotina</taxon>
        <taxon>Pucciniomycetes</taxon>
        <taxon>Pucciniales</taxon>
        <taxon>Pucciniaceae</taxon>
        <taxon>Puccinia</taxon>
    </lineage>
</organism>
<keyword evidence="2" id="KW-1185">Reference proteome</keyword>
<protein>
    <submittedName>
        <fullName evidence="1">Uncharacterized protein</fullName>
    </submittedName>
</protein>
<name>A0ACC0EQF7_9BASI</name>
<gene>
    <name evidence="1" type="ORF">MJO28_003747</name>
</gene>